<name>A0A4C1UN26_EUMVA</name>
<keyword evidence="3" id="KW-1185">Reference proteome</keyword>
<evidence type="ECO:0000313" key="3">
    <source>
        <dbReference type="Proteomes" id="UP000299102"/>
    </source>
</evidence>
<gene>
    <name evidence="2" type="ORF">EVAR_94245_1</name>
</gene>
<protein>
    <submittedName>
        <fullName evidence="2">Uncharacterized protein</fullName>
    </submittedName>
</protein>
<sequence length="83" mass="8889">MTLRIGSNLFFSGTSRGVGGEPRKKRPTPLHYRLIGSYADAHAHALIKLATFTEGSQAVTGSTVATQCNDKNRPLSQESDALS</sequence>
<proteinExistence type="predicted"/>
<evidence type="ECO:0000256" key="1">
    <source>
        <dbReference type="SAM" id="MobiDB-lite"/>
    </source>
</evidence>
<dbReference type="EMBL" id="BGZK01000199">
    <property type="protein sequence ID" value="GBP27841.1"/>
    <property type="molecule type" value="Genomic_DNA"/>
</dbReference>
<evidence type="ECO:0000313" key="2">
    <source>
        <dbReference type="EMBL" id="GBP27841.1"/>
    </source>
</evidence>
<dbReference type="AlphaFoldDB" id="A0A4C1UN26"/>
<organism evidence="2 3">
    <name type="scientific">Eumeta variegata</name>
    <name type="common">Bagworm moth</name>
    <name type="synonym">Eumeta japonica</name>
    <dbReference type="NCBI Taxonomy" id="151549"/>
    <lineage>
        <taxon>Eukaryota</taxon>
        <taxon>Metazoa</taxon>
        <taxon>Ecdysozoa</taxon>
        <taxon>Arthropoda</taxon>
        <taxon>Hexapoda</taxon>
        <taxon>Insecta</taxon>
        <taxon>Pterygota</taxon>
        <taxon>Neoptera</taxon>
        <taxon>Endopterygota</taxon>
        <taxon>Lepidoptera</taxon>
        <taxon>Glossata</taxon>
        <taxon>Ditrysia</taxon>
        <taxon>Tineoidea</taxon>
        <taxon>Psychidae</taxon>
        <taxon>Oiketicinae</taxon>
        <taxon>Eumeta</taxon>
    </lineage>
</organism>
<accession>A0A4C1UN26</accession>
<dbReference type="Proteomes" id="UP000299102">
    <property type="component" value="Unassembled WGS sequence"/>
</dbReference>
<comment type="caution">
    <text evidence="2">The sequence shown here is derived from an EMBL/GenBank/DDBJ whole genome shotgun (WGS) entry which is preliminary data.</text>
</comment>
<feature type="region of interest" description="Disordered" evidence="1">
    <location>
        <begin position="1"/>
        <end position="28"/>
    </location>
</feature>
<reference evidence="2 3" key="1">
    <citation type="journal article" date="2019" name="Commun. Biol.">
        <title>The bagworm genome reveals a unique fibroin gene that provides high tensile strength.</title>
        <authorList>
            <person name="Kono N."/>
            <person name="Nakamura H."/>
            <person name="Ohtoshi R."/>
            <person name="Tomita M."/>
            <person name="Numata K."/>
            <person name="Arakawa K."/>
        </authorList>
    </citation>
    <scope>NUCLEOTIDE SEQUENCE [LARGE SCALE GENOMIC DNA]</scope>
</reference>